<evidence type="ECO:0000259" key="8">
    <source>
        <dbReference type="PROSITE" id="PS51194"/>
    </source>
</evidence>
<reference evidence="9" key="2">
    <citation type="submission" date="2013-10" db="EMBL/GenBank/DDBJ databases">
        <authorList>
            <person name="Aslett M."/>
        </authorList>
    </citation>
    <scope>NUCLEOTIDE SEQUENCE [LARGE SCALE GENOMIC DNA]</scope>
    <source>
        <strain evidence="9">Houghton</strain>
    </source>
</reference>
<evidence type="ECO:0000256" key="6">
    <source>
        <dbReference type="SAM" id="MobiDB-lite"/>
    </source>
</evidence>
<dbReference type="GO" id="GO:0005524">
    <property type="term" value="F:ATP binding"/>
    <property type="evidence" value="ECO:0007669"/>
    <property type="project" value="UniProtKB-KW"/>
</dbReference>
<dbReference type="InterPro" id="IPR050474">
    <property type="entry name" value="Hel308_SKI2-like"/>
</dbReference>
<dbReference type="Proteomes" id="UP000030754">
    <property type="component" value="Unassembled WGS sequence"/>
</dbReference>
<evidence type="ECO:0000313" key="9">
    <source>
        <dbReference type="EMBL" id="CDJ63884.1"/>
    </source>
</evidence>
<dbReference type="SUPFAM" id="SSF52540">
    <property type="entry name" value="P-loop containing nucleoside triphosphate hydrolases"/>
    <property type="match status" value="2"/>
</dbReference>
<dbReference type="PROSITE" id="PS51192">
    <property type="entry name" value="HELICASE_ATP_BIND_1"/>
    <property type="match status" value="1"/>
</dbReference>
<organism evidence="9 10">
    <name type="scientific">Eimeria necatrix</name>
    <dbReference type="NCBI Taxonomy" id="51315"/>
    <lineage>
        <taxon>Eukaryota</taxon>
        <taxon>Sar</taxon>
        <taxon>Alveolata</taxon>
        <taxon>Apicomplexa</taxon>
        <taxon>Conoidasida</taxon>
        <taxon>Coccidia</taxon>
        <taxon>Eucoccidiorida</taxon>
        <taxon>Eimeriorina</taxon>
        <taxon>Eimeriidae</taxon>
        <taxon>Eimeria</taxon>
    </lineage>
</organism>
<dbReference type="InterPro" id="IPR027417">
    <property type="entry name" value="P-loop_NTPase"/>
</dbReference>
<accession>U6MN29</accession>
<dbReference type="CDD" id="cd18795">
    <property type="entry name" value="SF2_C_Ski2"/>
    <property type="match status" value="1"/>
</dbReference>
<dbReference type="PANTHER" id="PTHR47961:SF6">
    <property type="entry name" value="DNA-DIRECTED DNA POLYMERASE"/>
    <property type="match status" value="1"/>
</dbReference>
<evidence type="ECO:0000256" key="2">
    <source>
        <dbReference type="ARBA" id="ARBA00022801"/>
    </source>
</evidence>
<dbReference type="Pfam" id="PF00271">
    <property type="entry name" value="Helicase_C"/>
    <property type="match status" value="1"/>
</dbReference>
<feature type="domain" description="Helicase ATP-binding" evidence="7">
    <location>
        <begin position="93"/>
        <end position="159"/>
    </location>
</feature>
<dbReference type="VEuPathDB" id="ToxoDB:ENH_00054160"/>
<dbReference type="EMBL" id="HG722879">
    <property type="protein sequence ID" value="CDJ63884.1"/>
    <property type="molecule type" value="Genomic_DNA"/>
</dbReference>
<evidence type="ECO:0000256" key="1">
    <source>
        <dbReference type="ARBA" id="ARBA00022741"/>
    </source>
</evidence>
<dbReference type="Pfam" id="PF21099">
    <property type="entry name" value="POLQ_helical"/>
    <property type="match status" value="1"/>
</dbReference>
<proteinExistence type="predicted"/>
<evidence type="ECO:0000259" key="7">
    <source>
        <dbReference type="PROSITE" id="PS51192"/>
    </source>
</evidence>
<feature type="region of interest" description="Disordered" evidence="6">
    <location>
        <begin position="258"/>
        <end position="280"/>
    </location>
</feature>
<keyword evidence="1" id="KW-0547">Nucleotide-binding</keyword>
<evidence type="ECO:0000256" key="5">
    <source>
        <dbReference type="SAM" id="Coils"/>
    </source>
</evidence>
<keyword evidence="5" id="KW-0175">Coiled coil</keyword>
<feature type="domain" description="Helicase C-terminal" evidence="8">
    <location>
        <begin position="406"/>
        <end position="569"/>
    </location>
</feature>
<dbReference type="GO" id="GO:0016787">
    <property type="term" value="F:hydrolase activity"/>
    <property type="evidence" value="ECO:0007669"/>
    <property type="project" value="UniProtKB-KW"/>
</dbReference>
<dbReference type="RefSeq" id="XP_013439209.1">
    <property type="nucleotide sequence ID" value="XM_013583755.1"/>
</dbReference>
<gene>
    <name evidence="9" type="ORF">ENH_00054160</name>
</gene>
<dbReference type="PROSITE" id="PS51194">
    <property type="entry name" value="HELICASE_CTER"/>
    <property type="match status" value="1"/>
</dbReference>
<evidence type="ECO:0000256" key="3">
    <source>
        <dbReference type="ARBA" id="ARBA00022806"/>
    </source>
</evidence>
<reference evidence="9" key="1">
    <citation type="submission" date="2013-10" db="EMBL/GenBank/DDBJ databases">
        <title>Genomic analysis of the causative agents of coccidiosis in chickens.</title>
        <authorList>
            <person name="Reid A.J."/>
            <person name="Blake D."/>
            <person name="Billington K."/>
            <person name="Browne H."/>
            <person name="Dunn M."/>
            <person name="Hung S."/>
            <person name="Kawahara F."/>
            <person name="Miranda-Saavedra D."/>
            <person name="Mourier T."/>
            <person name="Nagra H."/>
            <person name="Otto T.D."/>
            <person name="Rawlings N."/>
            <person name="Sanchez A."/>
            <person name="Sanders M."/>
            <person name="Subramaniam C."/>
            <person name="Tay Y."/>
            <person name="Dear P."/>
            <person name="Doerig C."/>
            <person name="Gruber A."/>
            <person name="Parkinson J."/>
            <person name="Shirley M."/>
            <person name="Wan K.L."/>
            <person name="Berriman M."/>
            <person name="Tomley F."/>
            <person name="Pain A."/>
        </authorList>
    </citation>
    <scope>NUCLEOTIDE SEQUENCE [LARGE SCALE GENOMIC DNA]</scope>
    <source>
        <strain evidence="9">Houghton</strain>
    </source>
</reference>
<dbReference type="InterPro" id="IPR014001">
    <property type="entry name" value="Helicase_ATP-bd"/>
</dbReference>
<feature type="coiled-coil region" evidence="5">
    <location>
        <begin position="367"/>
        <end position="394"/>
    </location>
</feature>
<evidence type="ECO:0000313" key="10">
    <source>
        <dbReference type="Proteomes" id="UP000030754"/>
    </source>
</evidence>
<dbReference type="AlphaFoldDB" id="U6MN29"/>
<dbReference type="Gene3D" id="3.40.50.300">
    <property type="entry name" value="P-loop containing nucleotide triphosphate hydrolases"/>
    <property type="match status" value="2"/>
</dbReference>
<evidence type="ECO:0000256" key="4">
    <source>
        <dbReference type="ARBA" id="ARBA00022840"/>
    </source>
</evidence>
<keyword evidence="10" id="KW-1185">Reference proteome</keyword>
<dbReference type="OrthoDB" id="2320933at2759"/>
<dbReference type="GO" id="GO:0004386">
    <property type="term" value="F:helicase activity"/>
    <property type="evidence" value="ECO:0007669"/>
    <property type="project" value="UniProtKB-KW"/>
</dbReference>
<dbReference type="InterPro" id="IPR001650">
    <property type="entry name" value="Helicase_C-like"/>
</dbReference>
<keyword evidence="4" id="KW-0067">ATP-binding</keyword>
<name>U6MN29_9EIME</name>
<sequence>MAHTTSNKYQEQSLLLKHAFELSDAASNWLVLDLLVPEVATADVPDEVSKAVVKCEVPETSLPPSAQDESGSWANEWWESLHCRMAVVGEDFPVGLVCVDELHFVGDPQRGHLLEMVLAKLLFLNESLKRRIQLIGMSATLPNARQIADWLNAELFVTDERPSPLDIFVKVGPEVFSWDKASGLQLARKLHGGSLSLLPVGDAATCAAARAVRAAAAACAAATAGLLPSTLEHTPDSSGGHASIAASALRFLREQPDADSSVLSSPGREEDPSRHSKAAATTVGLRAGWQADAEHLGALTWEILREGRKVIIFCPTQEWTARTASFLAKALPFYRRAEAWADLLRQRTAALLERRRLRHPAAVQPLLQNQQSASDAVQEQKRRLQQEQKQAYLEALEELLAMPVTLLAQLLVQSPHLYVEPQNLKGREELQWHLKQISLLPPTTMLAAVCEGVAYHHAGLSGEERELLEMGYRKGYLNVLCATSTLALGVNLPAARVIIRAPHFGRDELLSAGRFHQMAGRAGRKGLEHKGDAYLICSPTTLPHVRKLLDAVASADMSDSASCSPKCCVNAVTSNLRGQHLCRFFLEAVHVLLPLVRRWRETPKSLASCAFVDVAAILLRCTLRGHQEPHTLLVREAAEAARYLHTYYLIEAEPSGRLPICRTDESTGIKGCIGSCGISEANPQLLATTLGRPDWEVASEKSVSVVAAADEKHRHPLRSLAFPSACLSAACRLLLQQYPCLRSPVVLARMLQGCEIKEKAREGLVSDSSGSAQQLVINAAATPSALATHLDGKHNLEDNSIVTDLGETAVTWSDIGGQIATTEVGGAAVEAGFAPWEAAELFADIFKASVLGLCACTELHLIFIAAVAVGGETQPHWQSYLSVYDRLDSSCRRVADALGIRRRFISREAVKMQGVPRRCTNDTADLLLSGRLAVLPFPITPLWLSFSQLRERVDLEVHRRFYYALLLHEIYREGEAYESAMRRQVAAKANCTQPQRLALPRAALSEICFVLAGKLKLACSPTGALASALVDPSRKDNCPGGSGEEHGDSAALQHLLQLEGMTPRRAAALRAAQIYSCAQIVNSSLYDIFKALEAAEPAVLAPAQPEAQDAWKSKLRRQRARLLAVSVKLKDAAQKEQAVRLQALEDEAAEHWSLVGKVAGMSGDEQDLGPQERLQF</sequence>
<dbReference type="SMART" id="SM00490">
    <property type="entry name" value="HELICc"/>
    <property type="match status" value="1"/>
</dbReference>
<dbReference type="InterPro" id="IPR048960">
    <property type="entry name" value="POLQ-like_helical"/>
</dbReference>
<dbReference type="GeneID" id="25475561"/>
<protein>
    <submittedName>
        <fullName evidence="9">DNA polymerase theta, putative</fullName>
    </submittedName>
</protein>
<keyword evidence="3" id="KW-0347">Helicase</keyword>
<dbReference type="PANTHER" id="PTHR47961">
    <property type="entry name" value="DNA POLYMERASE THETA, PUTATIVE (AFU_ORTHOLOGUE AFUA_1G05260)-RELATED"/>
    <property type="match status" value="1"/>
</dbReference>
<keyword evidence="2" id="KW-0378">Hydrolase</keyword>